<dbReference type="PROSITE" id="PS50008">
    <property type="entry name" value="PIPLC_Y_DOMAIN"/>
    <property type="match status" value="1"/>
</dbReference>
<comment type="catalytic activity">
    <reaction evidence="1 7">
        <text>a 1,2-diacyl-sn-glycero-3-phospho-(1D-myo-inositol-4,5-bisphosphate) + H2O = 1D-myo-inositol 1,4,5-trisphosphate + a 1,2-diacyl-sn-glycerol + H(+)</text>
        <dbReference type="Rhea" id="RHEA:33179"/>
        <dbReference type="ChEBI" id="CHEBI:15377"/>
        <dbReference type="ChEBI" id="CHEBI:15378"/>
        <dbReference type="ChEBI" id="CHEBI:17815"/>
        <dbReference type="ChEBI" id="CHEBI:58456"/>
        <dbReference type="ChEBI" id="CHEBI:203600"/>
        <dbReference type="EC" id="3.1.4.11"/>
    </reaction>
</comment>
<evidence type="ECO:0000256" key="1">
    <source>
        <dbReference type="ARBA" id="ARBA00001195"/>
    </source>
</evidence>
<evidence type="ECO:0000256" key="2">
    <source>
        <dbReference type="ARBA" id="ARBA00022801"/>
    </source>
</evidence>
<dbReference type="CDD" id="cd08598">
    <property type="entry name" value="PI-PLC1c_yeast"/>
    <property type="match status" value="1"/>
</dbReference>
<dbReference type="InterPro" id="IPR017946">
    <property type="entry name" value="PLC-like_Pdiesterase_TIM-brl"/>
</dbReference>
<dbReference type="FunFam" id="3.20.20.190:FF:000060">
    <property type="entry name" value="Phosphoinositide phospholipase C"/>
    <property type="match status" value="1"/>
</dbReference>
<feature type="domain" description="PI-PLC Y-box" evidence="10">
    <location>
        <begin position="373"/>
        <end position="486"/>
    </location>
</feature>
<dbReference type="SUPFAM" id="SSF49562">
    <property type="entry name" value="C2 domain (Calcium/lipid-binding domain, CaLB)"/>
    <property type="match status" value="1"/>
</dbReference>
<dbReference type="SMART" id="SM00239">
    <property type="entry name" value="C2"/>
    <property type="match status" value="1"/>
</dbReference>
<evidence type="ECO:0000256" key="8">
    <source>
        <dbReference type="SAM" id="MobiDB-lite"/>
    </source>
</evidence>
<evidence type="ECO:0000256" key="4">
    <source>
        <dbReference type="ARBA" id="ARBA00023098"/>
    </source>
</evidence>
<feature type="compositionally biased region" description="Polar residues" evidence="8">
    <location>
        <begin position="216"/>
        <end position="225"/>
    </location>
</feature>
<dbReference type="EC" id="3.1.4.11" evidence="7"/>
<dbReference type="CDD" id="cd00275">
    <property type="entry name" value="C2_PLC_like"/>
    <property type="match status" value="1"/>
</dbReference>
<dbReference type="Gene3D" id="2.60.40.150">
    <property type="entry name" value="C2 domain"/>
    <property type="match status" value="1"/>
</dbReference>
<evidence type="ECO:0000259" key="9">
    <source>
        <dbReference type="PROSITE" id="PS50004"/>
    </source>
</evidence>
<sequence length="651" mass="71681">MSASLQANTPPQVGGGASEAQRNIKTLNDSVLLHLTKIFQAHASKDDGIWHHDHIAAFLQTTQADPGALDDLPGELAIADRNDLDRQGFLDYMTSPASAATAPPRDQDLSWPLHSYFISSSHNTYLTGNQLSSESSVDAYKNVLLRGCRCIEIDVWDGDDDSDADSVSSISSDEAGTADKKGSRFRRLKNKLPNPLGKGLRRMSPNAQPVSHPRPTHSQPGSPSSMRLDKVLTPPRMAIIEPRVLHGYTLTKDVSFRDVCTTVRDYGFKTTDTPLIVSLEVHCNAQQQSIMVDIMQETWKGLLVAMPDADPAELPRPADLKGKILVKVKYAPPKGSPGGSPLGGAGAGELTDEDDRLPNDAQKSKPSKITQGLSKLGIYTRGVTFKSLTQPEASMPTHIFSLAEKKVIDVHEKSAKALFDHNMNFMMRAYPSGLRIRSSNLDPAPFWRKGIQVVALNWQRWDEGMMLNEGMFAGTHGYVLKPEGYRGKKSIAPTADGTVAPAAKITRKTLDLRIEVLAAQNLPLPPDDEDPKGFKPYVKVELHVEGPDERISDEGQEKEGEYKARTKTARGRHPDFQGEVLKFSAIPEVVDQLAFVRFTVRDDEFGRDDLAAWACIRLDRLRSGYRFVHLNDCSGHLTEGAVLVRITKVLK</sequence>
<dbReference type="PRINTS" id="PR00390">
    <property type="entry name" value="PHPHLIPASEC"/>
</dbReference>
<dbReference type="GO" id="GO:0051209">
    <property type="term" value="P:release of sequestered calcium ion into cytosol"/>
    <property type="evidence" value="ECO:0007669"/>
    <property type="project" value="TreeGrafter"/>
</dbReference>
<dbReference type="EMBL" id="JAGPXD010000005">
    <property type="protein sequence ID" value="KAH7354327.1"/>
    <property type="molecule type" value="Genomic_DNA"/>
</dbReference>
<feature type="compositionally biased region" description="Low complexity" evidence="8">
    <location>
        <begin position="165"/>
        <end position="175"/>
    </location>
</feature>
<dbReference type="OrthoDB" id="269822at2759"/>
<reference evidence="11" key="1">
    <citation type="journal article" date="2021" name="Nat. Commun.">
        <title>Genetic determinants of endophytism in the Arabidopsis root mycobiome.</title>
        <authorList>
            <person name="Mesny F."/>
            <person name="Miyauchi S."/>
            <person name="Thiergart T."/>
            <person name="Pickel B."/>
            <person name="Atanasova L."/>
            <person name="Karlsson M."/>
            <person name="Huettel B."/>
            <person name="Barry K.W."/>
            <person name="Haridas S."/>
            <person name="Chen C."/>
            <person name="Bauer D."/>
            <person name="Andreopoulos W."/>
            <person name="Pangilinan J."/>
            <person name="LaButti K."/>
            <person name="Riley R."/>
            <person name="Lipzen A."/>
            <person name="Clum A."/>
            <person name="Drula E."/>
            <person name="Henrissat B."/>
            <person name="Kohler A."/>
            <person name="Grigoriev I.V."/>
            <person name="Martin F.M."/>
            <person name="Hacquard S."/>
        </authorList>
    </citation>
    <scope>NUCLEOTIDE SEQUENCE</scope>
    <source>
        <strain evidence="11">MPI-CAGE-AT-0016</strain>
    </source>
</reference>
<dbReference type="PANTHER" id="PTHR10336:SF82">
    <property type="entry name" value="PHOSPHOINOSITIDE PHOSPHOLIPASE C"/>
    <property type="match status" value="1"/>
</dbReference>
<evidence type="ECO:0000256" key="6">
    <source>
        <dbReference type="ARBA" id="ARBA00059664"/>
    </source>
</evidence>
<dbReference type="GO" id="GO:0004435">
    <property type="term" value="F:phosphatidylinositol-4,5-bisphosphate phospholipase C activity"/>
    <property type="evidence" value="ECO:0007669"/>
    <property type="project" value="UniProtKB-EC"/>
</dbReference>
<dbReference type="FunFam" id="3.20.20.190:FF:000039">
    <property type="entry name" value="Phosphoinositide phospholipase C"/>
    <property type="match status" value="1"/>
</dbReference>
<dbReference type="Pfam" id="PF00387">
    <property type="entry name" value="PI-PLC-Y"/>
    <property type="match status" value="1"/>
</dbReference>
<feature type="domain" description="C2" evidence="9">
    <location>
        <begin position="493"/>
        <end position="632"/>
    </location>
</feature>
<dbReference type="GO" id="GO:0016042">
    <property type="term" value="P:lipid catabolic process"/>
    <property type="evidence" value="ECO:0007669"/>
    <property type="project" value="UniProtKB-KW"/>
</dbReference>
<dbReference type="PROSITE" id="PS50007">
    <property type="entry name" value="PIPLC_X_DOMAIN"/>
    <property type="match status" value="1"/>
</dbReference>
<keyword evidence="2 7" id="KW-0378">Hydrolase</keyword>
<feature type="region of interest" description="Disordered" evidence="8">
    <location>
        <begin position="160"/>
        <end position="229"/>
    </location>
</feature>
<evidence type="ECO:0000256" key="5">
    <source>
        <dbReference type="ARBA" id="ARBA00023224"/>
    </source>
</evidence>
<keyword evidence="12" id="KW-1185">Reference proteome</keyword>
<dbReference type="InterPro" id="IPR001711">
    <property type="entry name" value="PLipase_C_Pinositol-sp_Y"/>
</dbReference>
<keyword evidence="5" id="KW-0807">Transducer</keyword>
<dbReference type="SMART" id="SM00148">
    <property type="entry name" value="PLCXc"/>
    <property type="match status" value="1"/>
</dbReference>
<dbReference type="AlphaFoldDB" id="A0A8K0T6Y7"/>
<dbReference type="SUPFAM" id="SSF51695">
    <property type="entry name" value="PLC-like phosphodiesterases"/>
    <property type="match status" value="1"/>
</dbReference>
<evidence type="ECO:0000313" key="12">
    <source>
        <dbReference type="Proteomes" id="UP000813385"/>
    </source>
</evidence>
<keyword evidence="3 7" id="KW-0442">Lipid degradation</keyword>
<keyword evidence="4 7" id="KW-0443">Lipid metabolism</keyword>
<dbReference type="InterPro" id="IPR000909">
    <property type="entry name" value="PLipase_C_PInositol-sp_X_dom"/>
</dbReference>
<name>A0A8K0T6Y7_9PEZI</name>
<accession>A0A8K0T6Y7</accession>
<feature type="region of interest" description="Disordered" evidence="8">
    <location>
        <begin position="331"/>
        <end position="367"/>
    </location>
</feature>
<evidence type="ECO:0000313" key="11">
    <source>
        <dbReference type="EMBL" id="KAH7354327.1"/>
    </source>
</evidence>
<dbReference type="GO" id="GO:0048015">
    <property type="term" value="P:phosphatidylinositol-mediated signaling"/>
    <property type="evidence" value="ECO:0007669"/>
    <property type="project" value="TreeGrafter"/>
</dbReference>
<protein>
    <recommendedName>
        <fullName evidence="7">Phosphoinositide phospholipase C</fullName>
        <ecNumber evidence="7">3.1.4.11</ecNumber>
    </recommendedName>
</protein>
<dbReference type="InterPro" id="IPR000008">
    <property type="entry name" value="C2_dom"/>
</dbReference>
<dbReference type="Proteomes" id="UP000813385">
    <property type="component" value="Unassembled WGS sequence"/>
</dbReference>
<dbReference type="PANTHER" id="PTHR10336">
    <property type="entry name" value="PHOSPHOINOSITIDE-SPECIFIC PHOSPHOLIPASE C FAMILY PROTEIN"/>
    <property type="match status" value="1"/>
</dbReference>
<dbReference type="PROSITE" id="PS50004">
    <property type="entry name" value="C2"/>
    <property type="match status" value="1"/>
</dbReference>
<comment type="caution">
    <text evidence="11">The sequence shown here is derived from an EMBL/GenBank/DDBJ whole genome shotgun (WGS) entry which is preliminary data.</text>
</comment>
<dbReference type="Pfam" id="PF23617">
    <property type="entry name" value="EF-hand_15"/>
    <property type="match status" value="1"/>
</dbReference>
<gene>
    <name evidence="11" type="ORF">B0T11DRAFT_321086</name>
</gene>
<dbReference type="Pfam" id="PF00388">
    <property type="entry name" value="PI-PLC-X"/>
    <property type="match status" value="1"/>
</dbReference>
<organism evidence="11 12">
    <name type="scientific">Plectosphaerella cucumerina</name>
    <dbReference type="NCBI Taxonomy" id="40658"/>
    <lineage>
        <taxon>Eukaryota</taxon>
        <taxon>Fungi</taxon>
        <taxon>Dikarya</taxon>
        <taxon>Ascomycota</taxon>
        <taxon>Pezizomycotina</taxon>
        <taxon>Sordariomycetes</taxon>
        <taxon>Hypocreomycetidae</taxon>
        <taxon>Glomerellales</taxon>
        <taxon>Plectosphaerellaceae</taxon>
        <taxon>Plectosphaerella</taxon>
    </lineage>
</organism>
<evidence type="ECO:0000256" key="3">
    <source>
        <dbReference type="ARBA" id="ARBA00022963"/>
    </source>
</evidence>
<evidence type="ECO:0000259" key="10">
    <source>
        <dbReference type="PROSITE" id="PS50008"/>
    </source>
</evidence>
<dbReference type="InterPro" id="IPR056584">
    <property type="entry name" value="EF-hand_15"/>
</dbReference>
<proteinExistence type="predicted"/>
<evidence type="ECO:0000256" key="7">
    <source>
        <dbReference type="RuleBase" id="RU361133"/>
    </source>
</evidence>
<dbReference type="InterPro" id="IPR001192">
    <property type="entry name" value="PI-PLC_fam"/>
</dbReference>
<dbReference type="SMART" id="SM00149">
    <property type="entry name" value="PLCYc"/>
    <property type="match status" value="1"/>
</dbReference>
<dbReference type="InterPro" id="IPR035892">
    <property type="entry name" value="C2_domain_sf"/>
</dbReference>
<comment type="function">
    <text evidence="6">The production of the second messenger molecules diacylglycerol (DAG) and inositol 1,4,5-trisphosphate (IP3) is mediated by activated phosphatidylinositol-specific phospholipase C enzymes.</text>
</comment>
<feature type="compositionally biased region" description="Gly residues" evidence="8">
    <location>
        <begin position="336"/>
        <end position="347"/>
    </location>
</feature>
<dbReference type="Pfam" id="PF00168">
    <property type="entry name" value="C2"/>
    <property type="match status" value="1"/>
</dbReference>
<dbReference type="Gene3D" id="3.20.20.190">
    <property type="entry name" value="Phosphatidylinositol (PI) phosphodiesterase"/>
    <property type="match status" value="2"/>
</dbReference>